<name>A0ACC2W4D8_9TREE</name>
<dbReference type="EMBL" id="JASBWS010000045">
    <property type="protein sequence ID" value="KAJ9105942.1"/>
    <property type="molecule type" value="Genomic_DNA"/>
</dbReference>
<accession>A0ACC2W4D8</accession>
<gene>
    <name evidence="1" type="ORF">QFC20_004180</name>
</gene>
<evidence type="ECO:0000313" key="1">
    <source>
        <dbReference type="EMBL" id="KAJ9105942.1"/>
    </source>
</evidence>
<keyword evidence="2" id="KW-1185">Reference proteome</keyword>
<reference evidence="1" key="1">
    <citation type="submission" date="2023-04" db="EMBL/GenBank/DDBJ databases">
        <title>Draft Genome sequencing of Naganishia species isolated from polar environments using Oxford Nanopore Technology.</title>
        <authorList>
            <person name="Leo P."/>
            <person name="Venkateswaran K."/>
        </authorList>
    </citation>
    <scope>NUCLEOTIDE SEQUENCE</scope>
    <source>
        <strain evidence="1">MNA-CCFEE 5262</strain>
    </source>
</reference>
<comment type="caution">
    <text evidence="1">The sequence shown here is derived from an EMBL/GenBank/DDBJ whole genome shotgun (WGS) entry which is preliminary data.</text>
</comment>
<dbReference type="Proteomes" id="UP001230649">
    <property type="component" value="Unassembled WGS sequence"/>
</dbReference>
<organism evidence="1 2">
    <name type="scientific">Naganishia adeliensis</name>
    <dbReference type="NCBI Taxonomy" id="92952"/>
    <lineage>
        <taxon>Eukaryota</taxon>
        <taxon>Fungi</taxon>
        <taxon>Dikarya</taxon>
        <taxon>Basidiomycota</taxon>
        <taxon>Agaricomycotina</taxon>
        <taxon>Tremellomycetes</taxon>
        <taxon>Filobasidiales</taxon>
        <taxon>Filobasidiaceae</taxon>
        <taxon>Naganishia</taxon>
    </lineage>
</organism>
<proteinExistence type="predicted"/>
<protein>
    <submittedName>
        <fullName evidence="1">Uncharacterized protein</fullName>
    </submittedName>
</protein>
<sequence>MSALDDIKDDYKHEMQHVEVLTEGLKPTTTTTSDVEYPQALRDMEDAPSARYPSSWVGDAAAGYAYEVGNMGTGIDGGLSGISVSMPKFLMTFGEFNPITKSLILPSLWKGLWDSMVALGVAIGAMSSGYLLDRWGPQKIVIVASIFMICPVLIQTFATSRGMMLAGKLLGGMPQGVFNVAAANFVSEATNLRMRGPLSSLLPLSAIGGVALGLTIGFERIKYVTSDWLSWRLALLMQVVPPIVCIATLPFGTTSPIFLVKKGQMEQAKQSIRKLYGSAADIPARLAIIQQAVAIEREEAAKIGASTYKDLFATAVARKRTFATAWLWFTYQANGQVFIASGLYFLIITVSASCHLSALVNIASGTVINRIGRRRAFLYGNLIYMAVMAILGGLHFAKGKSGKLAVAVMINIAIAAQQLGGGAPTYTLQNEISSLRLRAKTQSIAIAFNFILNWAWNLVTPYIYQPDTANLGAASAFIFVGTTGLCLVVAFFVIPETNGRTVVQMDLLYESKVPIRRFGQADIAALEKLHAREHNVTA</sequence>
<evidence type="ECO:0000313" key="2">
    <source>
        <dbReference type="Proteomes" id="UP001230649"/>
    </source>
</evidence>